<evidence type="ECO:0000256" key="1">
    <source>
        <dbReference type="SAM" id="Phobius"/>
    </source>
</evidence>
<sequence length="85" mass="9356">MRTCCYAGGTNSGKPNISWLNDALNGFLAGNSATVKVFSGVIMAVFYPCMKNTSSRLLKKFGTHFTVKRDVLRFNKFGHFGKGIE</sequence>
<gene>
    <name evidence="2" type="ORF">XBI1_2030004</name>
</gene>
<organism evidence="2 3">
    <name type="scientific">Xenorhabdus bovienii str. Intermedium</name>
    <dbReference type="NCBI Taxonomy" id="1379677"/>
    <lineage>
        <taxon>Bacteria</taxon>
        <taxon>Pseudomonadati</taxon>
        <taxon>Pseudomonadota</taxon>
        <taxon>Gammaproteobacteria</taxon>
        <taxon>Enterobacterales</taxon>
        <taxon>Morganellaceae</taxon>
        <taxon>Xenorhabdus</taxon>
    </lineage>
</organism>
<dbReference type="HOGENOM" id="CLU_2511886_0_0_6"/>
<keyword evidence="1" id="KW-0812">Transmembrane</keyword>
<protein>
    <submittedName>
        <fullName evidence="2">Uncharacterized protein</fullName>
    </submittedName>
</protein>
<evidence type="ECO:0000313" key="3">
    <source>
        <dbReference type="Proteomes" id="UP000028480"/>
    </source>
</evidence>
<keyword evidence="1" id="KW-0472">Membrane</keyword>
<dbReference type="AlphaFoldDB" id="A0A077QHI7"/>
<dbReference type="EMBL" id="CBTB010000117">
    <property type="protein sequence ID" value="CDH32605.1"/>
    <property type="molecule type" value="Genomic_DNA"/>
</dbReference>
<accession>A0A077QHI7</accession>
<name>A0A077QHI7_XENBV</name>
<comment type="caution">
    <text evidence="2">The sequence shown here is derived from an EMBL/GenBank/DDBJ whole genome shotgun (WGS) entry which is preliminary data.</text>
</comment>
<reference evidence="2" key="1">
    <citation type="submission" date="2013-07" db="EMBL/GenBank/DDBJ databases">
        <title>Sub-species coevolution in mutualistic symbiosis.</title>
        <authorList>
            <person name="Murfin K."/>
            <person name="Klassen J."/>
            <person name="Lee M."/>
            <person name="Forst S."/>
            <person name="Stock P."/>
            <person name="Goodrich-Blair H."/>
        </authorList>
    </citation>
    <scope>NUCLEOTIDE SEQUENCE [LARGE SCALE GENOMIC DNA]</scope>
    <source>
        <strain evidence="2">Intermedium</strain>
    </source>
</reference>
<feature type="transmembrane region" description="Helical" evidence="1">
    <location>
        <begin position="28"/>
        <end position="50"/>
    </location>
</feature>
<proteinExistence type="predicted"/>
<evidence type="ECO:0000313" key="2">
    <source>
        <dbReference type="EMBL" id="CDH32605.1"/>
    </source>
</evidence>
<dbReference type="Proteomes" id="UP000028480">
    <property type="component" value="Unassembled WGS sequence"/>
</dbReference>
<keyword evidence="1" id="KW-1133">Transmembrane helix</keyword>